<organism evidence="2 3">
    <name type="scientific">Usitatibacter rugosus</name>
    <dbReference type="NCBI Taxonomy" id="2732067"/>
    <lineage>
        <taxon>Bacteria</taxon>
        <taxon>Pseudomonadati</taxon>
        <taxon>Pseudomonadota</taxon>
        <taxon>Betaproteobacteria</taxon>
        <taxon>Nitrosomonadales</taxon>
        <taxon>Usitatibacteraceae</taxon>
        <taxon>Usitatibacter</taxon>
    </lineage>
</organism>
<protein>
    <submittedName>
        <fullName evidence="2">Uncharacterized protein</fullName>
    </submittedName>
</protein>
<name>A0A6M4GVT7_9PROT</name>
<gene>
    <name evidence="2" type="ORF">DSM104443_02213</name>
</gene>
<feature type="region of interest" description="Disordered" evidence="1">
    <location>
        <begin position="1"/>
        <end position="26"/>
    </location>
</feature>
<evidence type="ECO:0000313" key="3">
    <source>
        <dbReference type="Proteomes" id="UP000501534"/>
    </source>
</evidence>
<proteinExistence type="predicted"/>
<sequence length="168" mass="17814">MLSSGASQKKKQTRIPSAQRDESGEGSILSFRARPAFTLPSARFLAALLAALLAAPLAWGQANPLPPSLQGVTLASIDAGAGIAIVRRASGEYAPMRSGDFTPERDYRLTRIYEDRVEFSLAGNASVLATRYWLTVGEPSAVAVTSTPPGGRARYVTPETQIVGGPQR</sequence>
<dbReference type="KEGG" id="uru:DSM104443_02213"/>
<evidence type="ECO:0000256" key="1">
    <source>
        <dbReference type="SAM" id="MobiDB-lite"/>
    </source>
</evidence>
<keyword evidence="3" id="KW-1185">Reference proteome</keyword>
<dbReference type="Proteomes" id="UP000501534">
    <property type="component" value="Chromosome"/>
</dbReference>
<reference evidence="2 3" key="1">
    <citation type="submission" date="2020-04" db="EMBL/GenBank/DDBJ databases">
        <title>Usitatibacter rugosus gen. nov., sp. nov. and Usitatibacter palustris sp. nov., novel members of Usitatibacteraceae fam. nov. within the order Nitrosomonadales isolated from soil.</title>
        <authorList>
            <person name="Huber K.J."/>
            <person name="Neumann-Schaal M."/>
            <person name="Geppert A."/>
            <person name="Luckner M."/>
            <person name="Wanner G."/>
            <person name="Overmann J."/>
        </authorList>
    </citation>
    <scope>NUCLEOTIDE SEQUENCE [LARGE SCALE GENOMIC DNA]</scope>
    <source>
        <strain evidence="2 3">0125_3</strain>
    </source>
</reference>
<accession>A0A6M4GVT7</accession>
<evidence type="ECO:0000313" key="2">
    <source>
        <dbReference type="EMBL" id="QJR11142.1"/>
    </source>
</evidence>
<dbReference type="AlphaFoldDB" id="A0A6M4GVT7"/>
<dbReference type="EMBL" id="CP053069">
    <property type="protein sequence ID" value="QJR11142.1"/>
    <property type="molecule type" value="Genomic_DNA"/>
</dbReference>